<evidence type="ECO:0000256" key="2">
    <source>
        <dbReference type="SAM" id="SignalP"/>
    </source>
</evidence>
<keyword evidence="2" id="KW-0732">Signal</keyword>
<organism evidence="4 5">
    <name type="scientific">Phyllosticta capitalensis</name>
    <dbReference type="NCBI Taxonomy" id="121624"/>
    <lineage>
        <taxon>Eukaryota</taxon>
        <taxon>Fungi</taxon>
        <taxon>Dikarya</taxon>
        <taxon>Ascomycota</taxon>
        <taxon>Pezizomycotina</taxon>
        <taxon>Dothideomycetes</taxon>
        <taxon>Dothideomycetes incertae sedis</taxon>
        <taxon>Botryosphaeriales</taxon>
        <taxon>Phyllostictaceae</taxon>
        <taxon>Phyllosticta</taxon>
    </lineage>
</organism>
<name>A0ABR1Z051_9PEZI</name>
<dbReference type="Proteomes" id="UP001492380">
    <property type="component" value="Unassembled WGS sequence"/>
</dbReference>
<feature type="compositionally biased region" description="Polar residues" evidence="1">
    <location>
        <begin position="65"/>
        <end position="77"/>
    </location>
</feature>
<accession>A0ABR1Z051</accession>
<sequence>MRFDITLIAALLPSVCLAGVAYGPGSKKTSGNEPQAASLMSTEGGDQNNGLVNDRAGTQGPGNDCGSSTFAEITTGTPEDKPSVEDCRELAKRTAPGDHEWVVPTSGREVVRYNTCGFFATAQGRPGVIGNLDISDLINSSIDKYGSKGFIQVKGGYKMFVVSAGGGLACDNPEHTKGVAVQVDWNISKTNRKD</sequence>
<dbReference type="InterPro" id="IPR029226">
    <property type="entry name" value="Ecp2-like"/>
</dbReference>
<evidence type="ECO:0000313" key="5">
    <source>
        <dbReference type="Proteomes" id="UP001492380"/>
    </source>
</evidence>
<protein>
    <submittedName>
        <fullName evidence="4">Necrosis-inducing factor-domain-containing protein</fullName>
    </submittedName>
</protein>
<keyword evidence="5" id="KW-1185">Reference proteome</keyword>
<feature type="region of interest" description="Disordered" evidence="1">
    <location>
        <begin position="25"/>
        <end position="83"/>
    </location>
</feature>
<feature type="chain" id="PRO_5045438184" evidence="2">
    <location>
        <begin position="19"/>
        <end position="194"/>
    </location>
</feature>
<feature type="compositionally biased region" description="Polar residues" evidence="1">
    <location>
        <begin position="27"/>
        <end position="51"/>
    </location>
</feature>
<feature type="signal peptide" evidence="2">
    <location>
        <begin position="1"/>
        <end position="18"/>
    </location>
</feature>
<evidence type="ECO:0000259" key="3">
    <source>
        <dbReference type="Pfam" id="PF14856"/>
    </source>
</evidence>
<reference evidence="4 5" key="1">
    <citation type="submission" date="2024-04" db="EMBL/GenBank/DDBJ databases">
        <title>Phyllosticta paracitricarpa is synonymous to the EU quarantine fungus P. citricarpa based on phylogenomic analyses.</title>
        <authorList>
            <consortium name="Lawrence Berkeley National Laboratory"/>
            <person name="Van Ingen-Buijs V.A."/>
            <person name="Van Westerhoven A.C."/>
            <person name="Haridas S."/>
            <person name="Skiadas P."/>
            <person name="Martin F."/>
            <person name="Groenewald J.Z."/>
            <person name="Crous P.W."/>
            <person name="Seidl M.F."/>
        </authorList>
    </citation>
    <scope>NUCLEOTIDE SEQUENCE [LARGE SCALE GENOMIC DNA]</scope>
    <source>
        <strain evidence="4 5">CBS 123374</strain>
    </source>
</reference>
<comment type="caution">
    <text evidence="4">The sequence shown here is derived from an EMBL/GenBank/DDBJ whole genome shotgun (WGS) entry which is preliminary data.</text>
</comment>
<gene>
    <name evidence="4" type="ORF">HDK90DRAFT_508077</name>
</gene>
<evidence type="ECO:0000313" key="4">
    <source>
        <dbReference type="EMBL" id="KAK8244352.1"/>
    </source>
</evidence>
<dbReference type="Pfam" id="PF14856">
    <property type="entry name" value="Hce2"/>
    <property type="match status" value="1"/>
</dbReference>
<evidence type="ECO:0000256" key="1">
    <source>
        <dbReference type="SAM" id="MobiDB-lite"/>
    </source>
</evidence>
<feature type="domain" description="Ecp2 effector protein-like" evidence="3">
    <location>
        <begin position="64"/>
        <end position="156"/>
    </location>
</feature>
<dbReference type="EMBL" id="JBBWRZ010000002">
    <property type="protein sequence ID" value="KAK8244352.1"/>
    <property type="molecule type" value="Genomic_DNA"/>
</dbReference>
<proteinExistence type="predicted"/>